<evidence type="ECO:0000313" key="6">
    <source>
        <dbReference type="EMBL" id="MFB5191386.1"/>
    </source>
</evidence>
<dbReference type="GO" id="GO:0003677">
    <property type="term" value="F:DNA binding"/>
    <property type="evidence" value="ECO:0007669"/>
    <property type="project" value="UniProtKB-KW"/>
</dbReference>
<evidence type="ECO:0000259" key="4">
    <source>
        <dbReference type="PROSITE" id="PS50932"/>
    </source>
</evidence>
<dbReference type="Pfam" id="PF13377">
    <property type="entry name" value="Peripla_BP_3"/>
    <property type="match status" value="1"/>
</dbReference>
<dbReference type="CDD" id="cd01392">
    <property type="entry name" value="HTH_LacI"/>
    <property type="match status" value="1"/>
</dbReference>
<keyword evidence="1" id="KW-0805">Transcription regulation</keyword>
<proteinExistence type="predicted"/>
<dbReference type="Gene3D" id="1.10.260.40">
    <property type="entry name" value="lambda repressor-like DNA-binding domains"/>
    <property type="match status" value="1"/>
</dbReference>
<dbReference type="CDD" id="cd06267">
    <property type="entry name" value="PBP1_LacI_sugar_binding-like"/>
    <property type="match status" value="1"/>
</dbReference>
<dbReference type="Gene3D" id="3.40.50.2300">
    <property type="match status" value="2"/>
</dbReference>
<dbReference type="InterPro" id="IPR000843">
    <property type="entry name" value="HTH_LacI"/>
</dbReference>
<evidence type="ECO:0000256" key="1">
    <source>
        <dbReference type="ARBA" id="ARBA00023015"/>
    </source>
</evidence>
<sequence>MSNTIKEVAKLAGVSVSTVSRVINNSGYVGEKTRKKIVDAMDTLRFEPSSIARGLVSGKTSTIGLLLPDVSNPFFAEVARGTEEAAIESGFTVILCNSNWDLERERMYLNVLKGRAVEGVIVIGNRSAERDLIGAVSPLPCVFVDRKVSSDQSYIWIDHEKGAKIATEKLLSIGCEHIVHVTGPRKSTSARARLSGYLKTMKKSGMEPKVLSGNFRFTGGYEAAKALFLNDNPPDGVFAANDMMAIGIIQAANELGVSIPNDVSIVGYDDIDMAKCTSPALTTIRQPANEMGRAAFSLFKNRVSEMKIEFDAKLVERKSTK</sequence>
<dbReference type="Pfam" id="PF00356">
    <property type="entry name" value="LacI"/>
    <property type="match status" value="1"/>
</dbReference>
<dbReference type="PANTHER" id="PTHR30146:SF109">
    <property type="entry name" value="HTH-TYPE TRANSCRIPTIONAL REGULATOR GALS"/>
    <property type="match status" value="1"/>
</dbReference>
<dbReference type="RefSeq" id="WP_275472965.1">
    <property type="nucleotide sequence ID" value="NZ_CP162940.1"/>
</dbReference>
<accession>A0ABV5AH00</accession>
<name>A0ABV5AH00_9BACL</name>
<dbReference type="EMBL" id="JBDXSU010000011">
    <property type="protein sequence ID" value="MFB5191386.1"/>
    <property type="molecule type" value="Genomic_DNA"/>
</dbReference>
<dbReference type="SMART" id="SM00354">
    <property type="entry name" value="HTH_LACI"/>
    <property type="match status" value="1"/>
</dbReference>
<dbReference type="Proteomes" id="UP001579974">
    <property type="component" value="Unassembled WGS sequence"/>
</dbReference>
<evidence type="ECO:0000313" key="7">
    <source>
        <dbReference type="Proteomes" id="UP001579974"/>
    </source>
</evidence>
<dbReference type="PANTHER" id="PTHR30146">
    <property type="entry name" value="LACI-RELATED TRANSCRIPTIONAL REPRESSOR"/>
    <property type="match status" value="1"/>
</dbReference>
<protein>
    <submittedName>
        <fullName evidence="6">LacI family DNA-binding transcriptional regulator</fullName>
    </submittedName>
</protein>
<dbReference type="SUPFAM" id="SSF53822">
    <property type="entry name" value="Periplasmic binding protein-like I"/>
    <property type="match status" value="1"/>
</dbReference>
<feature type="domain" description="HTH cro/C1-type" evidence="5">
    <location>
        <begin position="4"/>
        <end position="51"/>
    </location>
</feature>
<dbReference type="InterPro" id="IPR028082">
    <property type="entry name" value="Peripla_BP_I"/>
</dbReference>
<dbReference type="InterPro" id="IPR046335">
    <property type="entry name" value="LacI/GalR-like_sensor"/>
</dbReference>
<evidence type="ECO:0000256" key="3">
    <source>
        <dbReference type="ARBA" id="ARBA00023163"/>
    </source>
</evidence>
<organism evidence="6 7">
    <name type="scientific">Alicyclobacillus fastidiosus</name>
    <dbReference type="NCBI Taxonomy" id="392011"/>
    <lineage>
        <taxon>Bacteria</taxon>
        <taxon>Bacillati</taxon>
        <taxon>Bacillota</taxon>
        <taxon>Bacilli</taxon>
        <taxon>Bacillales</taxon>
        <taxon>Alicyclobacillaceae</taxon>
        <taxon>Alicyclobacillus</taxon>
    </lineage>
</organism>
<dbReference type="SUPFAM" id="SSF47413">
    <property type="entry name" value="lambda repressor-like DNA-binding domains"/>
    <property type="match status" value="1"/>
</dbReference>
<keyword evidence="2 6" id="KW-0238">DNA-binding</keyword>
<dbReference type="InterPro" id="IPR001387">
    <property type="entry name" value="Cro/C1-type_HTH"/>
</dbReference>
<gene>
    <name evidence="6" type="ORF">KKP3000_000159</name>
</gene>
<feature type="domain" description="HTH lacI-type" evidence="4">
    <location>
        <begin position="4"/>
        <end position="57"/>
    </location>
</feature>
<evidence type="ECO:0000256" key="2">
    <source>
        <dbReference type="ARBA" id="ARBA00023125"/>
    </source>
</evidence>
<keyword evidence="3" id="KW-0804">Transcription</keyword>
<dbReference type="PROSITE" id="PS00356">
    <property type="entry name" value="HTH_LACI_1"/>
    <property type="match status" value="1"/>
</dbReference>
<dbReference type="InterPro" id="IPR010982">
    <property type="entry name" value="Lambda_DNA-bd_dom_sf"/>
</dbReference>
<comment type="caution">
    <text evidence="6">The sequence shown here is derived from an EMBL/GenBank/DDBJ whole genome shotgun (WGS) entry which is preliminary data.</text>
</comment>
<evidence type="ECO:0000259" key="5">
    <source>
        <dbReference type="PROSITE" id="PS50943"/>
    </source>
</evidence>
<dbReference type="PRINTS" id="PR00036">
    <property type="entry name" value="HTHLACI"/>
</dbReference>
<reference evidence="6 7" key="1">
    <citation type="journal article" date="2024" name="Int. J. Mol. Sci.">
        <title>Exploration of Alicyclobacillus spp. Genome in Search of Antibiotic Resistance.</title>
        <authorList>
            <person name="Bucka-Kolendo J."/>
            <person name="Kiousi D.E."/>
            <person name="Dekowska A."/>
            <person name="Mikolajczuk-Szczyrba A."/>
            <person name="Karadedos D.M."/>
            <person name="Michael P."/>
            <person name="Galanis A."/>
            <person name="Sokolowska B."/>
        </authorList>
    </citation>
    <scope>NUCLEOTIDE SEQUENCE [LARGE SCALE GENOMIC DNA]</scope>
    <source>
        <strain evidence="6 7">KKP 3000</strain>
    </source>
</reference>
<keyword evidence="7" id="KW-1185">Reference proteome</keyword>
<dbReference type="PROSITE" id="PS50932">
    <property type="entry name" value="HTH_LACI_2"/>
    <property type="match status" value="1"/>
</dbReference>
<dbReference type="PROSITE" id="PS50943">
    <property type="entry name" value="HTH_CROC1"/>
    <property type="match status" value="1"/>
</dbReference>